<accession>A0A1A9UWL5</accession>
<evidence type="ECO:0000313" key="2">
    <source>
        <dbReference type="Proteomes" id="UP000078200"/>
    </source>
</evidence>
<name>A0A1A9UWL5_GLOAU</name>
<dbReference type="VEuPathDB" id="VectorBase:GAUT018172"/>
<reference evidence="1" key="1">
    <citation type="submission" date="2020-05" db="UniProtKB">
        <authorList>
            <consortium name="EnsemblMetazoa"/>
        </authorList>
    </citation>
    <scope>IDENTIFICATION</scope>
    <source>
        <strain evidence="1">TTRI</strain>
    </source>
</reference>
<keyword evidence="2" id="KW-1185">Reference proteome</keyword>
<organism evidence="1 2">
    <name type="scientific">Glossina austeni</name>
    <name type="common">Savannah tsetse fly</name>
    <dbReference type="NCBI Taxonomy" id="7395"/>
    <lineage>
        <taxon>Eukaryota</taxon>
        <taxon>Metazoa</taxon>
        <taxon>Ecdysozoa</taxon>
        <taxon>Arthropoda</taxon>
        <taxon>Hexapoda</taxon>
        <taxon>Insecta</taxon>
        <taxon>Pterygota</taxon>
        <taxon>Neoptera</taxon>
        <taxon>Endopterygota</taxon>
        <taxon>Diptera</taxon>
        <taxon>Brachycera</taxon>
        <taxon>Muscomorpha</taxon>
        <taxon>Hippoboscoidea</taxon>
        <taxon>Glossinidae</taxon>
        <taxon>Glossina</taxon>
    </lineage>
</organism>
<proteinExistence type="predicted"/>
<dbReference type="EnsemblMetazoa" id="GAUT018172-RA">
    <property type="protein sequence ID" value="GAUT018172-PA"/>
    <property type="gene ID" value="GAUT018172"/>
</dbReference>
<protein>
    <submittedName>
        <fullName evidence="1">Uncharacterized protein</fullName>
    </submittedName>
</protein>
<sequence>MRFYAHTVAPDLKSKRFLVQLVFSNSGGIFPYKPIWFHTITNIYNKKLTLLHSTTIVTTITRFTLELISGVVKKSIRRSVTMFTLNTLTPGSNHRFILVKYHIFMWHKQRVSNIYGYVQN</sequence>
<dbReference type="AlphaFoldDB" id="A0A1A9UWL5"/>
<evidence type="ECO:0000313" key="1">
    <source>
        <dbReference type="EnsemblMetazoa" id="GAUT018172-PA"/>
    </source>
</evidence>
<dbReference type="Proteomes" id="UP000078200">
    <property type="component" value="Unassembled WGS sequence"/>
</dbReference>